<feature type="transmembrane region" description="Helical" evidence="6">
    <location>
        <begin position="247"/>
        <end position="269"/>
    </location>
</feature>
<feature type="transmembrane region" description="Helical" evidence="6">
    <location>
        <begin position="59"/>
        <end position="79"/>
    </location>
</feature>
<evidence type="ECO:0000313" key="8">
    <source>
        <dbReference type="EMBL" id="UTC24796.1"/>
    </source>
</evidence>
<feature type="transmembrane region" description="Helical" evidence="6">
    <location>
        <begin position="221"/>
        <end position="241"/>
    </location>
</feature>
<gene>
    <name evidence="8" type="ORF">MMH89_01340</name>
</gene>
<feature type="transmembrane region" description="Helical" evidence="6">
    <location>
        <begin position="300"/>
        <end position="321"/>
    </location>
</feature>
<keyword evidence="9" id="KW-1185">Reference proteome</keyword>
<evidence type="ECO:0000256" key="5">
    <source>
        <dbReference type="RuleBase" id="RU000320"/>
    </source>
</evidence>
<feature type="transmembrane region" description="Helical" evidence="6">
    <location>
        <begin position="186"/>
        <end position="209"/>
    </location>
</feature>
<evidence type="ECO:0000259" key="7">
    <source>
        <dbReference type="Pfam" id="PF00361"/>
    </source>
</evidence>
<feature type="domain" description="NADH:quinone oxidoreductase/Mrp antiporter transmembrane" evidence="7">
    <location>
        <begin position="111"/>
        <end position="392"/>
    </location>
</feature>
<proteinExistence type="predicted"/>
<keyword evidence="4 6" id="KW-0472">Membrane</keyword>
<name>A0ABY5DJY6_9GAMM</name>
<comment type="subcellular location">
    <subcellularLocation>
        <location evidence="1">Endomembrane system</location>
        <topology evidence="1">Multi-pass membrane protein</topology>
    </subcellularLocation>
    <subcellularLocation>
        <location evidence="5">Membrane</location>
        <topology evidence="5">Multi-pass membrane protein</topology>
    </subcellularLocation>
</comment>
<feature type="transmembrane region" description="Helical" evidence="6">
    <location>
        <begin position="114"/>
        <end position="135"/>
    </location>
</feature>
<dbReference type="PANTHER" id="PTHR22773">
    <property type="entry name" value="NADH DEHYDROGENASE"/>
    <property type="match status" value="1"/>
</dbReference>
<evidence type="ECO:0000256" key="4">
    <source>
        <dbReference type="ARBA" id="ARBA00023136"/>
    </source>
</evidence>
<dbReference type="Pfam" id="PF00361">
    <property type="entry name" value="Proton_antipo_M"/>
    <property type="match status" value="1"/>
</dbReference>
<evidence type="ECO:0000313" key="9">
    <source>
        <dbReference type="Proteomes" id="UP001055955"/>
    </source>
</evidence>
<evidence type="ECO:0000256" key="1">
    <source>
        <dbReference type="ARBA" id="ARBA00004127"/>
    </source>
</evidence>
<feature type="transmembrane region" description="Helical" evidence="6">
    <location>
        <begin position="424"/>
        <end position="445"/>
    </location>
</feature>
<accession>A0ABY5DJY6</accession>
<sequence length="455" mass="50342">MLAYFLPEILLLTGTMVTMLTSLWHDAKAIHTTMLTLLLSLASLYFMNLHQSYGWVVDSLSIGSSALVLIMTGVVILGIRPALIRFNIESGPICTLVLLATLGCLVVVSTDHLLLLFLGTVLIALPSYTLCTLSIDEQHSDEAGFKYFVMGSISGVIFLYGASFFYGATGQLTLGVLEFNNTELWLGIGLSLVVCSLIFKLGAFPFHYWVPDVYQASSLPFVYWVISIPKISYVIALIRILSMHGTLVGPVLWYVGVGSLLFGSVMAYLQTDFRRMLGYASITQMGVVCLLLQLEDLRAWVFALMYLVAYVLSIVLLWQVLINTSSTQMFNCSISQLNQWVKENRSNGLVILITLASLAGIPFTLGFVVKIGALIYLVTQESWWVLGVILFGFSLSAYYYLAALRAMYFDVILSVSGSRLKWTATYLGVIGILALGIYPLPLYYMCKYTLQGVLL</sequence>
<dbReference type="EMBL" id="CP092900">
    <property type="protein sequence ID" value="UTC24796.1"/>
    <property type="molecule type" value="Genomic_DNA"/>
</dbReference>
<feature type="transmembrane region" description="Helical" evidence="6">
    <location>
        <begin position="147"/>
        <end position="166"/>
    </location>
</feature>
<reference evidence="8 9" key="1">
    <citation type="journal article" date="2022" name="Nat. Microbiol.">
        <title>The microbiome of a bacterivorous marine choanoflagellate contains a resource-demanding obligate bacterial associate.</title>
        <authorList>
            <person name="Needham D.M."/>
            <person name="Poirier C."/>
            <person name="Bachy C."/>
            <person name="George E.E."/>
            <person name="Wilken S."/>
            <person name="Yung C.C.M."/>
            <person name="Limardo A.J."/>
            <person name="Morando M."/>
            <person name="Sudek L."/>
            <person name="Malmstrom R.R."/>
            <person name="Keeling P.J."/>
            <person name="Santoro A.E."/>
            <person name="Worden A.Z."/>
        </authorList>
    </citation>
    <scope>NUCLEOTIDE SEQUENCE [LARGE SCALE GENOMIC DNA]</scope>
    <source>
        <strain evidence="8 9">Comchoano-1</strain>
    </source>
</reference>
<feature type="transmembrane region" description="Helical" evidence="6">
    <location>
        <begin position="383"/>
        <end position="403"/>
    </location>
</feature>
<feature type="transmembrane region" description="Helical" evidence="6">
    <location>
        <begin position="349"/>
        <end position="377"/>
    </location>
</feature>
<dbReference type="RefSeq" id="WP_258568585.1">
    <property type="nucleotide sequence ID" value="NZ_CP092900.1"/>
</dbReference>
<organism evidence="8 9">
    <name type="scientific">Candidatus Comchoanobacter bicostacola</name>
    <dbReference type="NCBI Taxonomy" id="2919598"/>
    <lineage>
        <taxon>Bacteria</taxon>
        <taxon>Pseudomonadati</taxon>
        <taxon>Pseudomonadota</taxon>
        <taxon>Gammaproteobacteria</taxon>
        <taxon>Candidatus Comchoanobacterales</taxon>
        <taxon>Candidatus Comchoanobacteraceae</taxon>
        <taxon>Candidatus Comchoanobacter</taxon>
    </lineage>
</organism>
<dbReference type="InterPro" id="IPR001750">
    <property type="entry name" value="ND/Mrp_TM"/>
</dbReference>
<feature type="transmembrane region" description="Helical" evidence="6">
    <location>
        <begin position="91"/>
        <end position="108"/>
    </location>
</feature>
<evidence type="ECO:0000256" key="2">
    <source>
        <dbReference type="ARBA" id="ARBA00022692"/>
    </source>
</evidence>
<dbReference type="Proteomes" id="UP001055955">
    <property type="component" value="Chromosome"/>
</dbReference>
<feature type="transmembrane region" description="Helical" evidence="6">
    <location>
        <begin position="6"/>
        <end position="24"/>
    </location>
</feature>
<evidence type="ECO:0000256" key="3">
    <source>
        <dbReference type="ARBA" id="ARBA00022989"/>
    </source>
</evidence>
<protein>
    <recommendedName>
        <fullName evidence="7">NADH:quinone oxidoreductase/Mrp antiporter transmembrane domain-containing protein</fullName>
    </recommendedName>
</protein>
<evidence type="ECO:0000256" key="6">
    <source>
        <dbReference type="SAM" id="Phobius"/>
    </source>
</evidence>
<keyword evidence="2 5" id="KW-0812">Transmembrane</keyword>
<keyword evidence="3 6" id="KW-1133">Transmembrane helix</keyword>